<dbReference type="Gene3D" id="2.60.120.200">
    <property type="match status" value="1"/>
</dbReference>
<dbReference type="RefSeq" id="WP_213498980.1">
    <property type="nucleotide sequence ID" value="NZ_CP074694.1"/>
</dbReference>
<evidence type="ECO:0000313" key="4">
    <source>
        <dbReference type="EMBL" id="QVL34004.1"/>
    </source>
</evidence>
<dbReference type="KEGG" id="tsph:KIH39_08890"/>
<evidence type="ECO:0000259" key="3">
    <source>
        <dbReference type="SMART" id="SM00560"/>
    </source>
</evidence>
<dbReference type="SMART" id="SM00560">
    <property type="entry name" value="LamGL"/>
    <property type="match status" value="1"/>
</dbReference>
<protein>
    <submittedName>
        <fullName evidence="4">LamG domain-containing protein</fullName>
    </submittedName>
</protein>
<dbReference type="AlphaFoldDB" id="A0A8E6B9R5"/>
<dbReference type="Proteomes" id="UP000676194">
    <property type="component" value="Chromosome"/>
</dbReference>
<dbReference type="InterPro" id="IPR006558">
    <property type="entry name" value="LamG-like"/>
</dbReference>
<feature type="domain" description="LamG-like jellyroll fold" evidence="3">
    <location>
        <begin position="87"/>
        <end position="246"/>
    </location>
</feature>
<evidence type="ECO:0000256" key="1">
    <source>
        <dbReference type="ARBA" id="ARBA00022729"/>
    </source>
</evidence>
<organism evidence="4 5">
    <name type="scientific">Telmatocola sphagniphila</name>
    <dbReference type="NCBI Taxonomy" id="1123043"/>
    <lineage>
        <taxon>Bacteria</taxon>
        <taxon>Pseudomonadati</taxon>
        <taxon>Planctomycetota</taxon>
        <taxon>Planctomycetia</taxon>
        <taxon>Gemmatales</taxon>
        <taxon>Gemmataceae</taxon>
    </lineage>
</organism>
<keyword evidence="5" id="KW-1185">Reference proteome</keyword>
<proteinExistence type="predicted"/>
<dbReference type="Pfam" id="PF13385">
    <property type="entry name" value="Laminin_G_3"/>
    <property type="match status" value="1"/>
</dbReference>
<gene>
    <name evidence="4" type="ORF">KIH39_08890</name>
</gene>
<dbReference type="SUPFAM" id="SSF49899">
    <property type="entry name" value="Concanavalin A-like lectins/glucanases"/>
    <property type="match status" value="1"/>
</dbReference>
<sequence>MAPNAKTYAESVLTSQPVGYWRLNETHGSIAGDATKNKIDGRYFDGVSLGRLGAFAQGGDKAVGFDGKTGYIEIPSNKAFSQPTSGKGFSVKVWFKPTRLEFPGETDDPYVYWIGKGQPSQYEWALRFYSRNSSRPNRISAYVFNKEGKKGAGAEFEDPVKLNEWIHVVACFDPGSKANPKAGVSIYKNGELRGSPASQRGARYASFDITPRAGSAPIRLGTRNFTSFFLGELDELAIYPRVLTDKEILEHFRAADALKPNLSKK</sequence>
<name>A0A8E6B9R5_9BACT</name>
<dbReference type="EMBL" id="CP074694">
    <property type="protein sequence ID" value="QVL34004.1"/>
    <property type="molecule type" value="Genomic_DNA"/>
</dbReference>
<keyword evidence="2" id="KW-1015">Disulfide bond</keyword>
<keyword evidence="1" id="KW-0732">Signal</keyword>
<dbReference type="InterPro" id="IPR013320">
    <property type="entry name" value="ConA-like_dom_sf"/>
</dbReference>
<evidence type="ECO:0000256" key="2">
    <source>
        <dbReference type="ARBA" id="ARBA00023157"/>
    </source>
</evidence>
<reference evidence="4" key="1">
    <citation type="submission" date="2021-05" db="EMBL/GenBank/DDBJ databases">
        <title>Complete genome sequence of the cellulolytic planctomycete Telmatocola sphagniphila SP2T and characterization of the first cellulase from planctomycetes.</title>
        <authorList>
            <person name="Rakitin A.L."/>
            <person name="Beletsky A.V."/>
            <person name="Naumoff D.G."/>
            <person name="Kulichevskaya I.S."/>
            <person name="Mardanov A.V."/>
            <person name="Ravin N.V."/>
            <person name="Dedysh S.N."/>
        </authorList>
    </citation>
    <scope>NUCLEOTIDE SEQUENCE</scope>
    <source>
        <strain evidence="4">SP2T</strain>
    </source>
</reference>
<accession>A0A8E6B9R5</accession>
<evidence type="ECO:0000313" key="5">
    <source>
        <dbReference type="Proteomes" id="UP000676194"/>
    </source>
</evidence>